<feature type="domain" description="Luciferase-like" evidence="2">
    <location>
        <begin position="2"/>
        <end position="77"/>
    </location>
</feature>
<evidence type="ECO:0000256" key="1">
    <source>
        <dbReference type="ARBA" id="ARBA00023002"/>
    </source>
</evidence>
<evidence type="ECO:0000313" key="3">
    <source>
        <dbReference type="EMBL" id="SVD71129.1"/>
    </source>
</evidence>
<proteinExistence type="predicted"/>
<name>A0A382XJX4_9ZZZZ</name>
<evidence type="ECO:0000259" key="2">
    <source>
        <dbReference type="Pfam" id="PF00296"/>
    </source>
</evidence>
<gene>
    <name evidence="3" type="ORF">METZ01_LOCUS423983</name>
</gene>
<protein>
    <recommendedName>
        <fullName evidence="2">Luciferase-like domain-containing protein</fullName>
    </recommendedName>
</protein>
<dbReference type="PANTHER" id="PTHR43244:SF1">
    <property type="entry name" value="5,10-METHYLENETETRAHYDROMETHANOPTERIN REDUCTASE"/>
    <property type="match status" value="1"/>
</dbReference>
<dbReference type="PANTHER" id="PTHR43244">
    <property type="match status" value="1"/>
</dbReference>
<reference evidence="3" key="1">
    <citation type="submission" date="2018-05" db="EMBL/GenBank/DDBJ databases">
        <authorList>
            <person name="Lanie J.A."/>
            <person name="Ng W.-L."/>
            <person name="Kazmierczak K.M."/>
            <person name="Andrzejewski T.M."/>
            <person name="Davidsen T.M."/>
            <person name="Wayne K.J."/>
            <person name="Tettelin H."/>
            <person name="Glass J.I."/>
            <person name="Rusch D."/>
            <person name="Podicherti R."/>
            <person name="Tsui H.-C.T."/>
            <person name="Winkler M.E."/>
        </authorList>
    </citation>
    <scope>NUCLEOTIDE SEQUENCE</scope>
</reference>
<sequence length="80" mass="8300">VALAESLGYDSAWIAEGHGGDQFSVLSGCALQTSRIRLGTAISSVFVRSIPTIAMAAATVDDLSHGRFILGIGSSHRVQV</sequence>
<feature type="non-terminal residue" evidence="3">
    <location>
        <position position="1"/>
    </location>
</feature>
<accession>A0A382XJX4</accession>
<dbReference type="InterPro" id="IPR050564">
    <property type="entry name" value="F420-G6PD/mer"/>
</dbReference>
<organism evidence="3">
    <name type="scientific">marine metagenome</name>
    <dbReference type="NCBI Taxonomy" id="408172"/>
    <lineage>
        <taxon>unclassified sequences</taxon>
        <taxon>metagenomes</taxon>
        <taxon>ecological metagenomes</taxon>
    </lineage>
</organism>
<feature type="non-terminal residue" evidence="3">
    <location>
        <position position="80"/>
    </location>
</feature>
<dbReference type="SUPFAM" id="SSF51679">
    <property type="entry name" value="Bacterial luciferase-like"/>
    <property type="match status" value="1"/>
</dbReference>
<keyword evidence="1" id="KW-0560">Oxidoreductase</keyword>
<dbReference type="InterPro" id="IPR036661">
    <property type="entry name" value="Luciferase-like_sf"/>
</dbReference>
<dbReference type="Pfam" id="PF00296">
    <property type="entry name" value="Bac_luciferase"/>
    <property type="match status" value="1"/>
</dbReference>
<dbReference type="InterPro" id="IPR011251">
    <property type="entry name" value="Luciferase-like_dom"/>
</dbReference>
<dbReference type="GO" id="GO:0016705">
    <property type="term" value="F:oxidoreductase activity, acting on paired donors, with incorporation or reduction of molecular oxygen"/>
    <property type="evidence" value="ECO:0007669"/>
    <property type="project" value="InterPro"/>
</dbReference>
<dbReference type="Gene3D" id="3.20.20.30">
    <property type="entry name" value="Luciferase-like domain"/>
    <property type="match status" value="1"/>
</dbReference>
<dbReference type="AlphaFoldDB" id="A0A382XJX4"/>
<dbReference type="EMBL" id="UINC01168209">
    <property type="protein sequence ID" value="SVD71129.1"/>
    <property type="molecule type" value="Genomic_DNA"/>
</dbReference>